<sequence length="86" mass="9427">MPLELTAPQARVLGALQEGALLLMHRRGERGPYYTLQGRRLSVTLLKELEALRLIEQEAGGTGRAVVAYGLTPAGRHALEAQRDHL</sequence>
<evidence type="ECO:0000313" key="2">
    <source>
        <dbReference type="Proteomes" id="UP001589733"/>
    </source>
</evidence>
<dbReference type="Proteomes" id="UP001589733">
    <property type="component" value="Unassembled WGS sequence"/>
</dbReference>
<evidence type="ECO:0000313" key="1">
    <source>
        <dbReference type="EMBL" id="MFB9991324.1"/>
    </source>
</evidence>
<keyword evidence="2" id="KW-1185">Reference proteome</keyword>
<dbReference type="InterPro" id="IPR036390">
    <property type="entry name" value="WH_DNA-bd_sf"/>
</dbReference>
<name>A0ABV6AUY1_9DEIO</name>
<dbReference type="EMBL" id="JBHLYR010000013">
    <property type="protein sequence ID" value="MFB9991324.1"/>
    <property type="molecule type" value="Genomic_DNA"/>
</dbReference>
<reference evidence="1 2" key="1">
    <citation type="submission" date="2024-09" db="EMBL/GenBank/DDBJ databases">
        <authorList>
            <person name="Sun Q."/>
            <person name="Mori K."/>
        </authorList>
    </citation>
    <scope>NUCLEOTIDE SEQUENCE [LARGE SCALE GENOMIC DNA]</scope>
    <source>
        <strain evidence="1 2">JCM 13503</strain>
    </source>
</reference>
<accession>A0ABV6AUY1</accession>
<dbReference type="RefSeq" id="WP_380006133.1">
    <property type="nucleotide sequence ID" value="NZ_JBHLYR010000013.1"/>
</dbReference>
<comment type="caution">
    <text evidence="1">The sequence shown here is derived from an EMBL/GenBank/DDBJ whole genome shotgun (WGS) entry which is preliminary data.</text>
</comment>
<proteinExistence type="predicted"/>
<organism evidence="1 2">
    <name type="scientific">Deinococcus oregonensis</name>
    <dbReference type="NCBI Taxonomy" id="1805970"/>
    <lineage>
        <taxon>Bacteria</taxon>
        <taxon>Thermotogati</taxon>
        <taxon>Deinococcota</taxon>
        <taxon>Deinococci</taxon>
        <taxon>Deinococcales</taxon>
        <taxon>Deinococcaceae</taxon>
        <taxon>Deinococcus</taxon>
    </lineage>
</organism>
<dbReference type="SUPFAM" id="SSF46785">
    <property type="entry name" value="Winged helix' DNA-binding domain"/>
    <property type="match status" value="1"/>
</dbReference>
<gene>
    <name evidence="1" type="ORF">ACFFLM_04935</name>
</gene>
<protein>
    <submittedName>
        <fullName evidence="1">Uncharacterized protein</fullName>
    </submittedName>
</protein>